<protein>
    <submittedName>
        <fullName evidence="1">Uncharacterized protein</fullName>
    </submittedName>
</protein>
<accession>A0A6C0BEX0</accession>
<evidence type="ECO:0000313" key="1">
    <source>
        <dbReference type="EMBL" id="QHS90847.1"/>
    </source>
</evidence>
<organism evidence="1">
    <name type="scientific">viral metagenome</name>
    <dbReference type="NCBI Taxonomy" id="1070528"/>
    <lineage>
        <taxon>unclassified sequences</taxon>
        <taxon>metagenomes</taxon>
        <taxon>organismal metagenomes</taxon>
    </lineage>
</organism>
<dbReference type="AlphaFoldDB" id="A0A6C0BEX0"/>
<dbReference type="EMBL" id="MN739150">
    <property type="protein sequence ID" value="QHS90847.1"/>
    <property type="molecule type" value="Genomic_DNA"/>
</dbReference>
<name>A0A6C0BEX0_9ZZZZ</name>
<reference evidence="1" key="1">
    <citation type="journal article" date="2020" name="Nature">
        <title>Giant virus diversity and host interactions through global metagenomics.</title>
        <authorList>
            <person name="Schulz F."/>
            <person name="Roux S."/>
            <person name="Paez-Espino D."/>
            <person name="Jungbluth S."/>
            <person name="Walsh D.A."/>
            <person name="Denef V.J."/>
            <person name="McMahon K.D."/>
            <person name="Konstantinidis K.T."/>
            <person name="Eloe-Fadrosh E.A."/>
            <person name="Kyrpides N.C."/>
            <person name="Woyke T."/>
        </authorList>
    </citation>
    <scope>NUCLEOTIDE SEQUENCE</scope>
    <source>
        <strain evidence="1">GVMAG-M-3300010354-11</strain>
    </source>
</reference>
<proteinExistence type="predicted"/>
<sequence length="67" mass="7509">MLDLVVLCASHIATPDRILSLKTQIQSIMAQTHPVPMYVSISGIIPFDIKPTPILHIYHHPTQKKPI</sequence>